<dbReference type="InterPro" id="IPR006059">
    <property type="entry name" value="SBP"/>
</dbReference>
<accession>A0ABV0GXR1</accession>
<keyword evidence="4 5" id="KW-0732">Signal</keyword>
<organism evidence="6 7">
    <name type="scientific">Paenarthrobacter nicotinovorans</name>
    <name type="common">Arthrobacter nicotinovorans</name>
    <dbReference type="NCBI Taxonomy" id="29320"/>
    <lineage>
        <taxon>Bacteria</taxon>
        <taxon>Bacillati</taxon>
        <taxon>Actinomycetota</taxon>
        <taxon>Actinomycetes</taxon>
        <taxon>Micrococcales</taxon>
        <taxon>Micrococcaceae</taxon>
        <taxon>Paenarthrobacter</taxon>
    </lineage>
</organism>
<comment type="similarity">
    <text evidence="2">Belongs to the bacterial solute-binding protein 1 family.</text>
</comment>
<keyword evidence="7" id="KW-1185">Reference proteome</keyword>
<name>A0ABV0GXR1_PAENI</name>
<reference evidence="6 7" key="1">
    <citation type="journal article" date="2024" name="Appl. Microbiol. Biotechnol.">
        <title>Biosynthetic gene clusters with biotechnological applications in novel Antarctic isolates from Actinomycetota.</title>
        <authorList>
            <person name="Bruna P."/>
            <person name="Nunez-Montero K."/>
            <person name="Contreras M.J."/>
            <person name="Leal K."/>
            <person name="Garcia M."/>
            <person name="Abanto M."/>
            <person name="Barrientos L."/>
        </authorList>
    </citation>
    <scope>NUCLEOTIDE SEQUENCE [LARGE SCALE GENOMIC DNA]</scope>
    <source>
        <strain evidence="6 7">Se16.17</strain>
    </source>
</reference>
<evidence type="ECO:0000256" key="1">
    <source>
        <dbReference type="ARBA" id="ARBA00004196"/>
    </source>
</evidence>
<evidence type="ECO:0000256" key="5">
    <source>
        <dbReference type="SAM" id="SignalP"/>
    </source>
</evidence>
<evidence type="ECO:0000256" key="2">
    <source>
        <dbReference type="ARBA" id="ARBA00008520"/>
    </source>
</evidence>
<gene>
    <name evidence="6" type="ORF">V3C41_20040</name>
</gene>
<dbReference type="SUPFAM" id="SSF53850">
    <property type="entry name" value="Periplasmic binding protein-like II"/>
    <property type="match status" value="1"/>
</dbReference>
<dbReference type="Pfam" id="PF13416">
    <property type="entry name" value="SBP_bac_8"/>
    <property type="match status" value="1"/>
</dbReference>
<dbReference type="Gene3D" id="3.40.190.10">
    <property type="entry name" value="Periplasmic binding protein-like II"/>
    <property type="match status" value="2"/>
</dbReference>
<keyword evidence="3" id="KW-0813">Transport</keyword>
<feature type="chain" id="PRO_5047142991" evidence="5">
    <location>
        <begin position="30"/>
        <end position="436"/>
    </location>
</feature>
<dbReference type="PANTHER" id="PTHR43649:SF31">
    <property type="entry name" value="SN-GLYCEROL-3-PHOSPHATE-BINDING PERIPLASMIC PROTEIN UGPB"/>
    <property type="match status" value="1"/>
</dbReference>
<dbReference type="EMBL" id="JBBMFV010000004">
    <property type="protein sequence ID" value="MEO3943369.1"/>
    <property type="molecule type" value="Genomic_DNA"/>
</dbReference>
<evidence type="ECO:0000313" key="6">
    <source>
        <dbReference type="EMBL" id="MEO3943369.1"/>
    </source>
</evidence>
<dbReference type="PANTHER" id="PTHR43649">
    <property type="entry name" value="ARABINOSE-BINDING PROTEIN-RELATED"/>
    <property type="match status" value="1"/>
</dbReference>
<comment type="caution">
    <text evidence="6">The sequence shown here is derived from an EMBL/GenBank/DDBJ whole genome shotgun (WGS) entry which is preliminary data.</text>
</comment>
<dbReference type="PROSITE" id="PS51257">
    <property type="entry name" value="PROKAR_LIPOPROTEIN"/>
    <property type="match status" value="1"/>
</dbReference>
<feature type="signal peptide" evidence="5">
    <location>
        <begin position="1"/>
        <end position="29"/>
    </location>
</feature>
<dbReference type="Proteomes" id="UP001448614">
    <property type="component" value="Unassembled WGS sequence"/>
</dbReference>
<proteinExistence type="inferred from homology"/>
<dbReference type="InterPro" id="IPR050490">
    <property type="entry name" value="Bact_solute-bd_prot1"/>
</dbReference>
<dbReference type="RefSeq" id="WP_026540378.1">
    <property type="nucleotide sequence ID" value="NZ_JBBMFV010000004.1"/>
</dbReference>
<evidence type="ECO:0000256" key="4">
    <source>
        <dbReference type="ARBA" id="ARBA00022729"/>
    </source>
</evidence>
<evidence type="ECO:0000313" key="7">
    <source>
        <dbReference type="Proteomes" id="UP001448614"/>
    </source>
</evidence>
<sequence>MKSQPAFAALAAILAAAGLLTGCSSTQNSAPAKDAFAPGIEEPTTVSLWYTYPTLFDGTIASIVKTCEAKVKNLTINAQSVGADYNELNHRAQTAIASGNGPDITLEGIGNVEPLSDLPAVNNLTDLVDNGSDFAGLDSFLPLAKAGNGVQVGVPYAVSAPVLYWNREHFKAAGLDPDKPPTTIDELLADAAKLANPGTGRVGLSIDYALSNNFSVPTIMANSGATVVKDGKPEFASDKSIELLSKLSKGVKDKSVGVYADNSQSTQAFDTQQSSMHIGSIASLPQRLKSLGPIFSTTKVPHAADYSGDYTAFGSGAMWVMYSQSDAKRRAAAEALRCFAGPEATKLPFINSGYLPGSTSALEDPDVQKLLQEQPARQAGIDAMKSLAKLPAFGGRDGARAADAFRDSWVLGFAGQKDPADVLNEAKAEIEALNVK</sequence>
<comment type="subcellular location">
    <subcellularLocation>
        <location evidence="1">Cell envelope</location>
    </subcellularLocation>
</comment>
<protein>
    <submittedName>
        <fullName evidence="6">Extracellular solute-binding protein</fullName>
    </submittedName>
</protein>
<evidence type="ECO:0000256" key="3">
    <source>
        <dbReference type="ARBA" id="ARBA00022448"/>
    </source>
</evidence>